<protein>
    <submittedName>
        <fullName evidence="7">ADP-ribosylation factor-like protein 6-interacting protein 1</fullName>
    </submittedName>
</protein>
<feature type="transmembrane region" description="Helical" evidence="5">
    <location>
        <begin position="64"/>
        <end position="83"/>
    </location>
</feature>
<keyword evidence="4 5" id="KW-0472">Membrane</keyword>
<dbReference type="OrthoDB" id="6416122at2759"/>
<keyword evidence="3 5" id="KW-1133">Transmembrane helix</keyword>
<dbReference type="EMBL" id="QCYY01003082">
    <property type="protein sequence ID" value="ROT65465.1"/>
    <property type="molecule type" value="Genomic_DNA"/>
</dbReference>
<evidence type="ECO:0000256" key="1">
    <source>
        <dbReference type="ARBA" id="ARBA00004141"/>
    </source>
</evidence>
<keyword evidence="8" id="KW-1185">Reference proteome</keyword>
<comment type="caution">
    <text evidence="7">The sequence shown here is derived from an EMBL/GenBank/DDBJ whole genome shotgun (WGS) entry which is preliminary data.</text>
</comment>
<keyword evidence="2 5" id="KW-0812">Transmembrane</keyword>
<evidence type="ECO:0000256" key="3">
    <source>
        <dbReference type="ARBA" id="ARBA00022989"/>
    </source>
</evidence>
<dbReference type="STRING" id="6689.A0A3R7M2H7"/>
<evidence type="ECO:0000256" key="5">
    <source>
        <dbReference type="SAM" id="Phobius"/>
    </source>
</evidence>
<accession>A0A3R7M2H7</accession>
<dbReference type="GO" id="GO:0016020">
    <property type="term" value="C:membrane"/>
    <property type="evidence" value="ECO:0007669"/>
    <property type="project" value="UniProtKB-SubCell"/>
</dbReference>
<organism evidence="7 8">
    <name type="scientific">Penaeus vannamei</name>
    <name type="common">Whiteleg shrimp</name>
    <name type="synonym">Litopenaeus vannamei</name>
    <dbReference type="NCBI Taxonomy" id="6689"/>
    <lineage>
        <taxon>Eukaryota</taxon>
        <taxon>Metazoa</taxon>
        <taxon>Ecdysozoa</taxon>
        <taxon>Arthropoda</taxon>
        <taxon>Crustacea</taxon>
        <taxon>Multicrustacea</taxon>
        <taxon>Malacostraca</taxon>
        <taxon>Eumalacostraca</taxon>
        <taxon>Eucarida</taxon>
        <taxon>Decapoda</taxon>
        <taxon>Dendrobranchiata</taxon>
        <taxon>Penaeoidea</taxon>
        <taxon>Penaeidae</taxon>
        <taxon>Penaeus</taxon>
    </lineage>
</organism>
<comment type="subcellular location">
    <subcellularLocation>
        <location evidence="1">Membrane</location>
        <topology evidence="1">Multi-pass membrane protein</topology>
    </subcellularLocation>
</comment>
<dbReference type="CDD" id="cd22559">
    <property type="entry name" value="Arl6IP1"/>
    <property type="match status" value="1"/>
</dbReference>
<name>A0A3R7M2H7_PENVA</name>
<evidence type="ECO:0000256" key="2">
    <source>
        <dbReference type="ARBA" id="ARBA00022692"/>
    </source>
</evidence>
<feature type="transmembrane region" description="Helical" evidence="5">
    <location>
        <begin position="103"/>
        <end position="122"/>
    </location>
</feature>
<dbReference type="Proteomes" id="UP000283509">
    <property type="component" value="Unassembled WGS sequence"/>
</dbReference>
<evidence type="ECO:0000259" key="6">
    <source>
        <dbReference type="Pfam" id="PF24456"/>
    </source>
</evidence>
<evidence type="ECO:0000256" key="4">
    <source>
        <dbReference type="ARBA" id="ARBA00023136"/>
    </source>
</evidence>
<reference evidence="7 8" key="2">
    <citation type="submission" date="2019-01" db="EMBL/GenBank/DDBJ databases">
        <title>The decoding of complex shrimp genome reveals the adaptation for benthos swimmer, frequently molting mechanism and breeding impact on genome.</title>
        <authorList>
            <person name="Sun Y."/>
            <person name="Gao Y."/>
            <person name="Yu Y."/>
        </authorList>
    </citation>
    <scope>NUCLEOTIDE SEQUENCE [LARGE SCALE GENOMIC DNA]</scope>
    <source>
        <tissue evidence="7">Muscle</tissue>
    </source>
</reference>
<reference evidence="7 8" key="1">
    <citation type="submission" date="2018-04" db="EMBL/GenBank/DDBJ databases">
        <authorList>
            <person name="Zhang X."/>
            <person name="Yuan J."/>
            <person name="Li F."/>
            <person name="Xiang J."/>
        </authorList>
    </citation>
    <scope>NUCLEOTIDE SEQUENCE [LARGE SCALE GENOMIC DNA]</scope>
    <source>
        <tissue evidence="7">Muscle</tissue>
    </source>
</reference>
<proteinExistence type="predicted"/>
<feature type="domain" description="RETREG1-3/ARL6IP-like N-terminal reticulon-homology" evidence="6">
    <location>
        <begin position="22"/>
        <end position="180"/>
    </location>
</feature>
<dbReference type="PANTHER" id="PTHR20952">
    <property type="entry name" value="ADP-RIBOSYLATION-LIKE FACTOR 6-INTERACTING PROTEIN"/>
    <property type="match status" value="1"/>
</dbReference>
<dbReference type="InterPro" id="IPR052114">
    <property type="entry name" value="ER_autophagy_membrane_reg"/>
</dbReference>
<evidence type="ECO:0000313" key="7">
    <source>
        <dbReference type="EMBL" id="ROT65465.1"/>
    </source>
</evidence>
<evidence type="ECO:0000313" key="8">
    <source>
        <dbReference type="Proteomes" id="UP000283509"/>
    </source>
</evidence>
<dbReference type="InterPro" id="IPR057282">
    <property type="entry name" value="RETREG1-3-like_RHD"/>
</dbReference>
<feature type="transmembrane region" description="Helical" evidence="5">
    <location>
        <begin position="38"/>
        <end position="57"/>
    </location>
</feature>
<dbReference type="AlphaFoldDB" id="A0A3R7M2H7"/>
<dbReference type="PANTHER" id="PTHR20952:SF0">
    <property type="entry name" value="ADP-RIBOSYLATION FACTOR-LIKE PROTEIN 6-INTERACTING PROTEIN 1"/>
    <property type="match status" value="1"/>
</dbReference>
<dbReference type="Pfam" id="PF24456">
    <property type="entry name" value="RHD_RETREG1-3"/>
    <property type="match status" value="1"/>
</dbReference>
<gene>
    <name evidence="7" type="ORF">C7M84_016544</name>
</gene>
<sequence length="212" mass="23904">MDMTQDQDRRVKTLRRELEGWREVLYVGHSILVWEKQYYPFISISAVTALFLMIWYLEPSMLTLLSVLGITVTLCDYLVPQIVPWIVGAHYWTGTHERRYEQIITSVASLCGLASYVSNTLASMKESKPRTYFVMVTGSLIVSAWIGSTINNLLLTYLIMLVLVLLPGMKHHGILQKYFSTGLQAIANLMKSSVAAIHGGKKSDGDANKKKD</sequence>
<feature type="transmembrane region" description="Helical" evidence="5">
    <location>
        <begin position="153"/>
        <end position="169"/>
    </location>
</feature>
<dbReference type="GO" id="GO:0005783">
    <property type="term" value="C:endoplasmic reticulum"/>
    <property type="evidence" value="ECO:0007669"/>
    <property type="project" value="UniProtKB-ARBA"/>
</dbReference>